<keyword evidence="2" id="KW-1133">Transmembrane helix</keyword>
<feature type="compositionally biased region" description="Pro residues" evidence="1">
    <location>
        <begin position="302"/>
        <end position="312"/>
    </location>
</feature>
<feature type="transmembrane region" description="Helical" evidence="2">
    <location>
        <begin position="80"/>
        <end position="98"/>
    </location>
</feature>
<organism evidence="3 4">
    <name type="scientific">Aspergillus cavernicola</name>
    <dbReference type="NCBI Taxonomy" id="176166"/>
    <lineage>
        <taxon>Eukaryota</taxon>
        <taxon>Fungi</taxon>
        <taxon>Dikarya</taxon>
        <taxon>Ascomycota</taxon>
        <taxon>Pezizomycotina</taxon>
        <taxon>Eurotiomycetes</taxon>
        <taxon>Eurotiomycetidae</taxon>
        <taxon>Eurotiales</taxon>
        <taxon>Aspergillaceae</taxon>
        <taxon>Aspergillus</taxon>
        <taxon>Aspergillus subgen. Nidulantes</taxon>
    </lineage>
</organism>
<dbReference type="Proteomes" id="UP001610335">
    <property type="component" value="Unassembled WGS sequence"/>
</dbReference>
<evidence type="ECO:0000313" key="3">
    <source>
        <dbReference type="EMBL" id="KAL2820205.1"/>
    </source>
</evidence>
<keyword evidence="2" id="KW-0472">Membrane</keyword>
<gene>
    <name evidence="3" type="ORF">BDW59DRAFT_150877</name>
</gene>
<proteinExistence type="predicted"/>
<accession>A0ABR4HXI3</accession>
<feature type="transmembrane region" description="Helical" evidence="2">
    <location>
        <begin position="12"/>
        <end position="35"/>
    </location>
</feature>
<keyword evidence="2" id="KW-0812">Transmembrane</keyword>
<name>A0ABR4HXI3_9EURO</name>
<feature type="transmembrane region" description="Helical" evidence="2">
    <location>
        <begin position="169"/>
        <end position="189"/>
    </location>
</feature>
<feature type="transmembrane region" description="Helical" evidence="2">
    <location>
        <begin position="105"/>
        <end position="128"/>
    </location>
</feature>
<evidence type="ECO:0008006" key="5">
    <source>
        <dbReference type="Google" id="ProtNLM"/>
    </source>
</evidence>
<evidence type="ECO:0000256" key="1">
    <source>
        <dbReference type="SAM" id="MobiDB-lite"/>
    </source>
</evidence>
<evidence type="ECO:0000313" key="4">
    <source>
        <dbReference type="Proteomes" id="UP001610335"/>
    </source>
</evidence>
<keyword evidence="4" id="KW-1185">Reference proteome</keyword>
<reference evidence="3 4" key="1">
    <citation type="submission" date="2024-07" db="EMBL/GenBank/DDBJ databases">
        <title>Section-level genome sequencing and comparative genomics of Aspergillus sections Usti and Cavernicolus.</title>
        <authorList>
            <consortium name="Lawrence Berkeley National Laboratory"/>
            <person name="Nybo J.L."/>
            <person name="Vesth T.C."/>
            <person name="Theobald S."/>
            <person name="Frisvad J.C."/>
            <person name="Larsen T.O."/>
            <person name="Kjaerboelling I."/>
            <person name="Rothschild-Mancinelli K."/>
            <person name="Lyhne E.K."/>
            <person name="Kogle M.E."/>
            <person name="Barry K."/>
            <person name="Clum A."/>
            <person name="Na H."/>
            <person name="Ledsgaard L."/>
            <person name="Lin J."/>
            <person name="Lipzen A."/>
            <person name="Kuo A."/>
            <person name="Riley R."/>
            <person name="Mondo S."/>
            <person name="LaButti K."/>
            <person name="Haridas S."/>
            <person name="Pangalinan J."/>
            <person name="Salamov A.A."/>
            <person name="Simmons B.A."/>
            <person name="Magnuson J.K."/>
            <person name="Chen J."/>
            <person name="Drula E."/>
            <person name="Henrissat B."/>
            <person name="Wiebenga A."/>
            <person name="Lubbers R.J."/>
            <person name="Gomes A.C."/>
            <person name="Makela M.R."/>
            <person name="Stajich J."/>
            <person name="Grigoriev I.V."/>
            <person name="Mortensen U.H."/>
            <person name="De vries R.P."/>
            <person name="Baker S.E."/>
            <person name="Andersen M.R."/>
        </authorList>
    </citation>
    <scope>NUCLEOTIDE SEQUENCE [LARGE SCALE GENOMIC DNA]</scope>
    <source>
        <strain evidence="3 4">CBS 600.67</strain>
    </source>
</reference>
<sequence length="312" mass="35102">MYFPKQYRNHKLVYILIALELPLIIAILTFTGIAAHDRYRTKLWQDGYENGFNSSPTREVYAAANYESYSTPKVWDSFTTNWNLVIAILSTFIMITKLPLHVLRLLYPIASVIVHIGLVIVYCLSAAWQAGSDTSDPDHRQSGPPWYITKSCSVAFEPGNVSYCQQAKALFAITILIIVLYAVELGIAIQNCFITKEERAERDEEREEKETMKAYEDMILKSPSMIPMTPGAIPMTPGTGTYPYPRSPMPVMTPRSLAFNRLDPTSNDLPLREHFTAPAPLAVQQQEAVASGSIQQPQPQLYFPPPPKKAKN</sequence>
<evidence type="ECO:0000256" key="2">
    <source>
        <dbReference type="SAM" id="Phobius"/>
    </source>
</evidence>
<comment type="caution">
    <text evidence="3">The sequence shown here is derived from an EMBL/GenBank/DDBJ whole genome shotgun (WGS) entry which is preliminary data.</text>
</comment>
<protein>
    <recommendedName>
        <fullName evidence="5">MARVEL domain-containing protein</fullName>
    </recommendedName>
</protein>
<dbReference type="EMBL" id="JBFXLS010000071">
    <property type="protein sequence ID" value="KAL2820205.1"/>
    <property type="molecule type" value="Genomic_DNA"/>
</dbReference>
<feature type="region of interest" description="Disordered" evidence="1">
    <location>
        <begin position="286"/>
        <end position="312"/>
    </location>
</feature>